<dbReference type="SUPFAM" id="SSF103473">
    <property type="entry name" value="MFS general substrate transporter"/>
    <property type="match status" value="1"/>
</dbReference>
<comment type="caution">
    <text evidence="7">The sequence shown here is derived from an EMBL/GenBank/DDBJ whole genome shotgun (WGS) entry which is preliminary data.</text>
</comment>
<accession>A0A9W4J0T5</accession>
<name>A0A9W4J0T5_9EURO</name>
<dbReference type="GO" id="GO:0016020">
    <property type="term" value="C:membrane"/>
    <property type="evidence" value="ECO:0007669"/>
    <property type="project" value="UniProtKB-SubCell"/>
</dbReference>
<evidence type="ECO:0000313" key="7">
    <source>
        <dbReference type="EMBL" id="CAG8366698.1"/>
    </source>
</evidence>
<feature type="region of interest" description="Disordered" evidence="5">
    <location>
        <begin position="38"/>
        <end position="62"/>
    </location>
</feature>
<evidence type="ECO:0000256" key="1">
    <source>
        <dbReference type="ARBA" id="ARBA00004141"/>
    </source>
</evidence>
<keyword evidence="2 6" id="KW-0812">Transmembrane</keyword>
<gene>
    <name evidence="7" type="ORF">PSALAMII_LOCUS4333</name>
</gene>
<feature type="compositionally biased region" description="Basic and acidic residues" evidence="5">
    <location>
        <begin position="40"/>
        <end position="62"/>
    </location>
</feature>
<organism evidence="7 8">
    <name type="scientific">Penicillium salamii</name>
    <dbReference type="NCBI Taxonomy" id="1612424"/>
    <lineage>
        <taxon>Eukaryota</taxon>
        <taxon>Fungi</taxon>
        <taxon>Dikarya</taxon>
        <taxon>Ascomycota</taxon>
        <taxon>Pezizomycotina</taxon>
        <taxon>Eurotiomycetes</taxon>
        <taxon>Eurotiomycetidae</taxon>
        <taxon>Eurotiales</taxon>
        <taxon>Aspergillaceae</taxon>
        <taxon>Penicillium</taxon>
    </lineage>
</organism>
<keyword evidence="4 6" id="KW-0472">Membrane</keyword>
<evidence type="ECO:0000256" key="5">
    <source>
        <dbReference type="SAM" id="MobiDB-lite"/>
    </source>
</evidence>
<protein>
    <recommendedName>
        <fullName evidence="9">Major facilitator superfamily (MFS) profile domain-containing protein</fullName>
    </recommendedName>
</protein>
<evidence type="ECO:0000256" key="3">
    <source>
        <dbReference type="ARBA" id="ARBA00022989"/>
    </source>
</evidence>
<dbReference type="Pfam" id="PF00083">
    <property type="entry name" value="Sugar_tr"/>
    <property type="match status" value="1"/>
</dbReference>
<dbReference type="InterPro" id="IPR036259">
    <property type="entry name" value="MFS_trans_sf"/>
</dbReference>
<feature type="transmembrane region" description="Helical" evidence="6">
    <location>
        <begin position="167"/>
        <end position="186"/>
    </location>
</feature>
<evidence type="ECO:0000256" key="2">
    <source>
        <dbReference type="ARBA" id="ARBA00022692"/>
    </source>
</evidence>
<dbReference type="EMBL" id="CAJVPG010000166">
    <property type="protein sequence ID" value="CAG8366698.1"/>
    <property type="molecule type" value="Genomic_DNA"/>
</dbReference>
<keyword evidence="8" id="KW-1185">Reference proteome</keyword>
<dbReference type="PANTHER" id="PTHR48022">
    <property type="entry name" value="PLASTIDIC GLUCOSE TRANSPORTER 4"/>
    <property type="match status" value="1"/>
</dbReference>
<evidence type="ECO:0008006" key="9">
    <source>
        <dbReference type="Google" id="ProtNLM"/>
    </source>
</evidence>
<dbReference type="Gene3D" id="1.20.1250.20">
    <property type="entry name" value="MFS general substrate transporter like domains"/>
    <property type="match status" value="1"/>
</dbReference>
<feature type="transmembrane region" description="Helical" evidence="6">
    <location>
        <begin position="83"/>
        <end position="100"/>
    </location>
</feature>
<dbReference type="InterPro" id="IPR050360">
    <property type="entry name" value="MFS_Sugar_Transporters"/>
</dbReference>
<proteinExistence type="predicted"/>
<evidence type="ECO:0000313" key="8">
    <source>
        <dbReference type="Proteomes" id="UP001152649"/>
    </source>
</evidence>
<dbReference type="GO" id="GO:0005351">
    <property type="term" value="F:carbohydrate:proton symporter activity"/>
    <property type="evidence" value="ECO:0007669"/>
    <property type="project" value="TreeGrafter"/>
</dbReference>
<keyword evidence="3 6" id="KW-1133">Transmembrane helix</keyword>
<feature type="transmembrane region" description="Helical" evidence="6">
    <location>
        <begin position="140"/>
        <end position="160"/>
    </location>
</feature>
<evidence type="ECO:0000256" key="6">
    <source>
        <dbReference type="SAM" id="Phobius"/>
    </source>
</evidence>
<dbReference type="InterPro" id="IPR005828">
    <property type="entry name" value="MFS_sugar_transport-like"/>
</dbReference>
<dbReference type="OrthoDB" id="10255632at2759"/>
<evidence type="ECO:0000256" key="4">
    <source>
        <dbReference type="ARBA" id="ARBA00023136"/>
    </source>
</evidence>
<dbReference type="AlphaFoldDB" id="A0A9W4J0T5"/>
<comment type="subcellular location">
    <subcellularLocation>
        <location evidence="1">Membrane</location>
        <topology evidence="1">Multi-pass membrane protein</topology>
    </subcellularLocation>
</comment>
<sequence length="212" mass="23639">MISHPSKQRRALGNQFSFRSNVRTQQKTMVSHALFVGSNEQKEQPSPEGHQPKTEEAPSRLATDAREANANEHTLTVRQALKAYPWALFWTLACSMSIIMEGYDNILITSFFGFPTFKRQFGQYFLDREGWEVPGPWQSALSSGPVAGSIIGAFLNGFIIHRHGFRFAFILGLIMMIGFIFVSFFGRTVGVQTVGQFICGQVSPVPLGDNSD</sequence>
<reference evidence="7" key="1">
    <citation type="submission" date="2021-07" db="EMBL/GenBank/DDBJ databases">
        <authorList>
            <person name="Branca A.L. A."/>
        </authorList>
    </citation>
    <scope>NUCLEOTIDE SEQUENCE</scope>
</reference>
<dbReference type="Proteomes" id="UP001152649">
    <property type="component" value="Unassembled WGS sequence"/>
</dbReference>
<dbReference type="PANTHER" id="PTHR48022:SF83">
    <property type="entry name" value="MAJOR FACILITATOR SUPERFAMILY (MFS) PROFILE DOMAIN-CONTAINING PROTEIN"/>
    <property type="match status" value="1"/>
</dbReference>